<gene>
    <name evidence="1" type="ORF">CH367_01875</name>
    <name evidence="2" type="ORF">EHQ76_20720</name>
</gene>
<dbReference type="Pfam" id="PF06289">
    <property type="entry name" value="FlbD"/>
    <property type="match status" value="1"/>
</dbReference>
<keyword evidence="3" id="KW-1185">Reference proteome</keyword>
<dbReference type="Proteomes" id="UP000231879">
    <property type="component" value="Unassembled WGS sequence"/>
</dbReference>
<keyword evidence="2" id="KW-0969">Cilium</keyword>
<sequence>MILLHRLKGDEFVLNASHIESLEANPDTTITLSNDRKYVVKESVPEVIEKILEYKKRILVFPMGSSPDQFKRMD</sequence>
<dbReference type="EMBL" id="NPDS01000001">
    <property type="protein sequence ID" value="PJZ58816.1"/>
    <property type="molecule type" value="Genomic_DNA"/>
</dbReference>
<dbReference type="EMBL" id="RQGN01000109">
    <property type="protein sequence ID" value="TGL92057.1"/>
    <property type="molecule type" value="Genomic_DNA"/>
</dbReference>
<accession>A0A2M9Z545</accession>
<keyword evidence="2" id="KW-0282">Flagellum</keyword>
<organism evidence="2 4">
    <name type="scientific">Leptospira barantonii</name>
    <dbReference type="NCBI Taxonomy" id="2023184"/>
    <lineage>
        <taxon>Bacteria</taxon>
        <taxon>Pseudomonadati</taxon>
        <taxon>Spirochaetota</taxon>
        <taxon>Spirochaetia</taxon>
        <taxon>Leptospirales</taxon>
        <taxon>Leptospiraceae</taxon>
        <taxon>Leptospira</taxon>
    </lineage>
</organism>
<dbReference type="Proteomes" id="UP000298429">
    <property type="component" value="Unassembled WGS sequence"/>
</dbReference>
<dbReference type="AlphaFoldDB" id="A0A2M9Z545"/>
<reference evidence="1 3" key="1">
    <citation type="submission" date="2017-07" db="EMBL/GenBank/DDBJ databases">
        <title>Leptospira spp. isolated from tropical soils.</title>
        <authorList>
            <person name="Thibeaux R."/>
            <person name="Iraola G."/>
            <person name="Ferres I."/>
            <person name="Bierque E."/>
            <person name="Girault D."/>
            <person name="Soupe-Gilbert M.-E."/>
            <person name="Picardeau M."/>
            <person name="Goarant C."/>
        </authorList>
    </citation>
    <scope>NUCLEOTIDE SEQUENCE [LARGE SCALE GENOMIC DNA]</scope>
    <source>
        <strain evidence="1 3">FH4-C-A1</strain>
    </source>
</reference>
<proteinExistence type="predicted"/>
<protein>
    <submittedName>
        <fullName evidence="2">Flagellar protein</fullName>
    </submittedName>
</protein>
<dbReference type="PANTHER" id="PTHR39185:SF1">
    <property type="entry name" value="SWARMING MOTILITY PROTEIN SWRD"/>
    <property type="match status" value="1"/>
</dbReference>
<name>A0A2M9Z545_9LEPT</name>
<reference evidence="2 4" key="2">
    <citation type="journal article" date="2019" name="PLoS Negl. Trop. Dis.">
        <title>Revisiting the worldwide diversity of Leptospira species in the environment.</title>
        <authorList>
            <person name="Vincent A.T."/>
            <person name="Schiettekatte O."/>
            <person name="Bourhy P."/>
            <person name="Veyrier F.J."/>
            <person name="Picardeau M."/>
        </authorList>
    </citation>
    <scope>NUCLEOTIDE SEQUENCE [LARGE SCALE GENOMIC DNA]</scope>
    <source>
        <strain evidence="2 4">201702444</strain>
    </source>
</reference>
<dbReference type="InterPro" id="IPR009384">
    <property type="entry name" value="SwrD-like"/>
</dbReference>
<dbReference type="OrthoDB" id="9799862at2"/>
<dbReference type="PANTHER" id="PTHR39185">
    <property type="entry name" value="SWARMING MOTILITY PROTEIN SWRD"/>
    <property type="match status" value="1"/>
</dbReference>
<comment type="caution">
    <text evidence="2">The sequence shown here is derived from an EMBL/GenBank/DDBJ whole genome shotgun (WGS) entry which is preliminary data.</text>
</comment>
<evidence type="ECO:0000313" key="2">
    <source>
        <dbReference type="EMBL" id="TGL92057.1"/>
    </source>
</evidence>
<evidence type="ECO:0000313" key="4">
    <source>
        <dbReference type="Proteomes" id="UP000298429"/>
    </source>
</evidence>
<keyword evidence="2" id="KW-0966">Cell projection</keyword>
<evidence type="ECO:0000313" key="1">
    <source>
        <dbReference type="EMBL" id="PJZ58816.1"/>
    </source>
</evidence>
<evidence type="ECO:0000313" key="3">
    <source>
        <dbReference type="Proteomes" id="UP000231879"/>
    </source>
</evidence>
<dbReference type="RefSeq" id="WP_100760803.1">
    <property type="nucleotide sequence ID" value="NZ_NPDS01000001.1"/>
</dbReference>